<evidence type="ECO:0000313" key="3">
    <source>
        <dbReference type="Proteomes" id="UP000317940"/>
    </source>
</evidence>
<dbReference type="EMBL" id="VIWT01000001">
    <property type="protein sequence ID" value="TWG00542.1"/>
    <property type="molecule type" value="Genomic_DNA"/>
</dbReference>
<feature type="domain" description="Glycosyltransferase 2-like" evidence="1">
    <location>
        <begin position="7"/>
        <end position="109"/>
    </location>
</feature>
<dbReference type="Pfam" id="PF00535">
    <property type="entry name" value="Glycos_transf_2"/>
    <property type="match status" value="1"/>
</dbReference>
<protein>
    <submittedName>
        <fullName evidence="2">Glycosyltransferase involved in cell wall biosynthesis</fullName>
    </submittedName>
</protein>
<evidence type="ECO:0000313" key="2">
    <source>
        <dbReference type="EMBL" id="TWG00542.1"/>
    </source>
</evidence>
<organism evidence="2 3">
    <name type="scientific">Kitasatospora viridis</name>
    <dbReference type="NCBI Taxonomy" id="281105"/>
    <lineage>
        <taxon>Bacteria</taxon>
        <taxon>Bacillati</taxon>
        <taxon>Actinomycetota</taxon>
        <taxon>Actinomycetes</taxon>
        <taxon>Kitasatosporales</taxon>
        <taxon>Streptomycetaceae</taxon>
        <taxon>Kitasatospora</taxon>
    </lineage>
</organism>
<dbReference type="InterPro" id="IPR001173">
    <property type="entry name" value="Glyco_trans_2-like"/>
</dbReference>
<proteinExistence type="predicted"/>
<dbReference type="PANTHER" id="PTHR22916:SF3">
    <property type="entry name" value="UDP-GLCNAC:BETAGAL BETA-1,3-N-ACETYLGLUCOSAMINYLTRANSFERASE-LIKE PROTEIN 1"/>
    <property type="match status" value="1"/>
</dbReference>
<sequence length="339" mass="37255">MPQPLLSVVVPAYDLHGQLSQCLESVLDQSFGGFELIVVADRSPQCPQELPEVAADDRVSVLRLNASVGVGRARNAGAARASGRFLLFLDADHLVSPGAFLMLADRAREVPEADLLLFGHTRLHRGRVWPGAAQAVLDRLDGELGEGDFAPAEHPELFGAPAQAWDRLISRELWIGERLGFPDGQYEEVSVVHEALLRARRAAVLPRELVQLRRRQTVHPTGSPGSTVFDLFDQYERSFELLENLSLPAAEAVRPVLFGRMVRHYLFVLDLAGCVARSERPQFFHRAAEHYRRLQPAGFARPGGREGVKFSLLAGGSYSAFEVAKLTQIARTAVAGRGN</sequence>
<evidence type="ECO:0000259" key="1">
    <source>
        <dbReference type="Pfam" id="PF00535"/>
    </source>
</evidence>
<dbReference type="SUPFAM" id="SSF53448">
    <property type="entry name" value="Nucleotide-diphospho-sugar transferases"/>
    <property type="match status" value="1"/>
</dbReference>
<dbReference type="PANTHER" id="PTHR22916">
    <property type="entry name" value="GLYCOSYLTRANSFERASE"/>
    <property type="match status" value="1"/>
</dbReference>
<dbReference type="RefSeq" id="WP_145906632.1">
    <property type="nucleotide sequence ID" value="NZ_BAAAMZ010000027.1"/>
</dbReference>
<dbReference type="Proteomes" id="UP000317940">
    <property type="component" value="Unassembled WGS sequence"/>
</dbReference>
<dbReference type="InterPro" id="IPR029044">
    <property type="entry name" value="Nucleotide-diphossugar_trans"/>
</dbReference>
<keyword evidence="3" id="KW-1185">Reference proteome</keyword>
<gene>
    <name evidence="2" type="ORF">FHX73_114421</name>
</gene>
<keyword evidence="2" id="KW-0808">Transferase</keyword>
<dbReference type="AlphaFoldDB" id="A0A561UMF6"/>
<dbReference type="OrthoDB" id="3984103at2"/>
<dbReference type="GO" id="GO:0016758">
    <property type="term" value="F:hexosyltransferase activity"/>
    <property type="evidence" value="ECO:0007669"/>
    <property type="project" value="UniProtKB-ARBA"/>
</dbReference>
<dbReference type="Gene3D" id="3.90.550.10">
    <property type="entry name" value="Spore Coat Polysaccharide Biosynthesis Protein SpsA, Chain A"/>
    <property type="match status" value="1"/>
</dbReference>
<reference evidence="2 3" key="1">
    <citation type="submission" date="2019-06" db="EMBL/GenBank/DDBJ databases">
        <title>Sequencing the genomes of 1000 actinobacteria strains.</title>
        <authorList>
            <person name="Klenk H.-P."/>
        </authorList>
    </citation>
    <scope>NUCLEOTIDE SEQUENCE [LARGE SCALE GENOMIC DNA]</scope>
    <source>
        <strain evidence="2 3">DSM 44826</strain>
    </source>
</reference>
<comment type="caution">
    <text evidence="2">The sequence shown here is derived from an EMBL/GenBank/DDBJ whole genome shotgun (WGS) entry which is preliminary data.</text>
</comment>
<name>A0A561UMF6_9ACTN</name>
<accession>A0A561UMF6</accession>